<evidence type="ECO:0000259" key="6">
    <source>
        <dbReference type="Pfam" id="PF00580"/>
    </source>
</evidence>
<dbReference type="PANTHER" id="PTHR11070">
    <property type="entry name" value="UVRD / RECB / PCRA DNA HELICASE FAMILY MEMBER"/>
    <property type="match status" value="1"/>
</dbReference>
<protein>
    <recommendedName>
        <fullName evidence="6">UvrD-like helicase ATP-binding domain-containing protein</fullName>
    </recommendedName>
</protein>
<name>A0ABN3X3T8_STRTU</name>
<dbReference type="InterPro" id="IPR000212">
    <property type="entry name" value="DNA_helicase_UvrD/REP"/>
</dbReference>
<evidence type="ECO:0000313" key="7">
    <source>
        <dbReference type="EMBL" id="GAA2936247.1"/>
    </source>
</evidence>
<evidence type="ECO:0000256" key="5">
    <source>
        <dbReference type="SAM" id="MobiDB-lite"/>
    </source>
</evidence>
<keyword evidence="1" id="KW-0547">Nucleotide-binding</keyword>
<evidence type="ECO:0000256" key="3">
    <source>
        <dbReference type="ARBA" id="ARBA00022806"/>
    </source>
</evidence>
<evidence type="ECO:0000256" key="2">
    <source>
        <dbReference type="ARBA" id="ARBA00022801"/>
    </source>
</evidence>
<gene>
    <name evidence="7" type="ORF">GCM10020221_34980</name>
</gene>
<keyword evidence="4" id="KW-0067">ATP-binding</keyword>
<reference evidence="7 8" key="1">
    <citation type="journal article" date="2019" name="Int. J. Syst. Evol. Microbiol.">
        <title>The Global Catalogue of Microorganisms (GCM) 10K type strain sequencing project: providing services to taxonomists for standard genome sequencing and annotation.</title>
        <authorList>
            <consortium name="The Broad Institute Genomics Platform"/>
            <consortium name="The Broad Institute Genome Sequencing Center for Infectious Disease"/>
            <person name="Wu L."/>
            <person name="Ma J."/>
        </authorList>
    </citation>
    <scope>NUCLEOTIDE SEQUENCE [LARGE SCALE GENOMIC DNA]</scope>
    <source>
        <strain evidence="7 8">JCM 4087</strain>
    </source>
</reference>
<keyword evidence="8" id="KW-1185">Reference proteome</keyword>
<comment type="caution">
    <text evidence="7">The sequence shown here is derived from an EMBL/GenBank/DDBJ whole genome shotgun (WGS) entry which is preliminary data.</text>
</comment>
<feature type="compositionally biased region" description="Basic residues" evidence="5">
    <location>
        <begin position="93"/>
        <end position="103"/>
    </location>
</feature>
<dbReference type="Gene3D" id="3.40.50.300">
    <property type="entry name" value="P-loop containing nucleotide triphosphate hydrolases"/>
    <property type="match status" value="1"/>
</dbReference>
<feature type="region of interest" description="Disordered" evidence="5">
    <location>
        <begin position="58"/>
        <end position="103"/>
    </location>
</feature>
<evidence type="ECO:0000256" key="1">
    <source>
        <dbReference type="ARBA" id="ARBA00022741"/>
    </source>
</evidence>
<dbReference type="InterPro" id="IPR027417">
    <property type="entry name" value="P-loop_NTPase"/>
</dbReference>
<feature type="domain" description="UvrD-like helicase ATP-binding" evidence="6">
    <location>
        <begin position="2"/>
        <end position="53"/>
    </location>
</feature>
<evidence type="ECO:0000313" key="8">
    <source>
        <dbReference type="Proteomes" id="UP001501102"/>
    </source>
</evidence>
<proteinExistence type="predicted"/>
<accession>A0ABN3X3T8</accession>
<dbReference type="SUPFAM" id="SSF52540">
    <property type="entry name" value="P-loop containing nucleoside triphosphate hydrolases"/>
    <property type="match status" value="1"/>
</dbReference>
<feature type="compositionally biased region" description="Basic residues" evidence="5">
    <location>
        <begin position="71"/>
        <end position="83"/>
    </location>
</feature>
<organism evidence="7 8">
    <name type="scientific">Streptomyces thioluteus</name>
    <dbReference type="NCBI Taxonomy" id="66431"/>
    <lineage>
        <taxon>Bacteria</taxon>
        <taxon>Bacillati</taxon>
        <taxon>Actinomycetota</taxon>
        <taxon>Actinomycetes</taxon>
        <taxon>Kitasatosporales</taxon>
        <taxon>Streptomycetaceae</taxon>
        <taxon>Streptomyces</taxon>
    </lineage>
</organism>
<sequence length="103" mass="11227">MDEYQDTDAAQVRLLRALAGGGRPLIAFGDPDQSIYAFRGADVGGILDFPDAFRAPRRHARPGARADHLAPLRRRAAGRHPAPHRPDAAHPPPGRRRPRPTAT</sequence>
<keyword evidence="2" id="KW-0378">Hydrolase</keyword>
<dbReference type="Pfam" id="PF00580">
    <property type="entry name" value="UvrD-helicase"/>
    <property type="match status" value="1"/>
</dbReference>
<dbReference type="EMBL" id="BAAAXZ010000132">
    <property type="protein sequence ID" value="GAA2936247.1"/>
    <property type="molecule type" value="Genomic_DNA"/>
</dbReference>
<dbReference type="PANTHER" id="PTHR11070:SF59">
    <property type="entry name" value="DNA 3'-5' HELICASE"/>
    <property type="match status" value="1"/>
</dbReference>
<dbReference type="Proteomes" id="UP001501102">
    <property type="component" value="Unassembled WGS sequence"/>
</dbReference>
<keyword evidence="3" id="KW-0347">Helicase</keyword>
<dbReference type="InterPro" id="IPR014016">
    <property type="entry name" value="UvrD-like_ATP-bd"/>
</dbReference>
<evidence type="ECO:0000256" key="4">
    <source>
        <dbReference type="ARBA" id="ARBA00022840"/>
    </source>
</evidence>